<dbReference type="RefSeq" id="WP_199384349.1">
    <property type="nucleotide sequence ID" value="NZ_JAEMHM010000009.1"/>
</dbReference>
<comment type="caution">
    <text evidence="2">The sequence shown here is derived from an EMBL/GenBank/DDBJ whole genome shotgun (WGS) entry which is preliminary data.</text>
</comment>
<sequence>MTVSGISGTSIQFPSSTQMNQMKQNFDDLGTALKSGNLDDAKKALATLQQNAPAQASDSNNPMAIDMKTLSNAINSGDLKTAQDTYSKIQSNQAKAPSGGSMPKPQGDTVTLSSQAAASGGKAAASGGQAKSSASASASSSSSSSLTKTYDKMDANKDGKVSIKEELDYKAKHPDEKDSASTSSAKSETSTSEKSTSEKSTSEDGTAESKVETYA</sequence>
<reference evidence="2" key="1">
    <citation type="submission" date="2020-12" db="EMBL/GenBank/DDBJ databases">
        <title>Geomonas sp. Red875, isolated from river sediment.</title>
        <authorList>
            <person name="Xu Z."/>
            <person name="Zhang Z."/>
            <person name="Masuda Y."/>
            <person name="Itoh H."/>
            <person name="Senoo K."/>
        </authorList>
    </citation>
    <scope>NUCLEOTIDE SEQUENCE</scope>
    <source>
        <strain evidence="2">Red875</strain>
    </source>
</reference>
<name>A0A8J7J404_9BACT</name>
<dbReference type="Proteomes" id="UP000636888">
    <property type="component" value="Unassembled WGS sequence"/>
</dbReference>
<gene>
    <name evidence="2" type="ORF">JFN93_12125</name>
</gene>
<keyword evidence="3" id="KW-1185">Reference proteome</keyword>
<feature type="compositionally biased region" description="Polar residues" evidence="1">
    <location>
        <begin position="47"/>
        <end position="62"/>
    </location>
</feature>
<dbReference type="EMBL" id="JAEMHM010000009">
    <property type="protein sequence ID" value="MBJ6725458.1"/>
    <property type="molecule type" value="Genomic_DNA"/>
</dbReference>
<feature type="compositionally biased region" description="Basic and acidic residues" evidence="1">
    <location>
        <begin position="195"/>
        <end position="215"/>
    </location>
</feature>
<evidence type="ECO:0008006" key="4">
    <source>
        <dbReference type="Google" id="ProtNLM"/>
    </source>
</evidence>
<evidence type="ECO:0000313" key="3">
    <source>
        <dbReference type="Proteomes" id="UP000636888"/>
    </source>
</evidence>
<feature type="compositionally biased region" description="Polar residues" evidence="1">
    <location>
        <begin position="82"/>
        <end position="95"/>
    </location>
</feature>
<dbReference type="AlphaFoldDB" id="A0A8J7J404"/>
<accession>A0A8J7J404</accession>
<feature type="compositionally biased region" description="Low complexity" evidence="1">
    <location>
        <begin position="113"/>
        <end position="145"/>
    </location>
</feature>
<feature type="compositionally biased region" description="Basic and acidic residues" evidence="1">
    <location>
        <begin position="149"/>
        <end position="179"/>
    </location>
</feature>
<evidence type="ECO:0000313" key="2">
    <source>
        <dbReference type="EMBL" id="MBJ6725458.1"/>
    </source>
</evidence>
<proteinExistence type="predicted"/>
<feature type="region of interest" description="Disordered" evidence="1">
    <location>
        <begin position="81"/>
        <end position="215"/>
    </location>
</feature>
<organism evidence="2 3">
    <name type="scientific">Geomesophilobacter sediminis</name>
    <dbReference type="NCBI Taxonomy" id="2798584"/>
    <lineage>
        <taxon>Bacteria</taxon>
        <taxon>Pseudomonadati</taxon>
        <taxon>Thermodesulfobacteriota</taxon>
        <taxon>Desulfuromonadia</taxon>
        <taxon>Geobacterales</taxon>
        <taxon>Geobacteraceae</taxon>
        <taxon>Geomesophilobacter</taxon>
    </lineage>
</organism>
<feature type="compositionally biased region" description="Low complexity" evidence="1">
    <location>
        <begin position="180"/>
        <end position="194"/>
    </location>
</feature>
<feature type="region of interest" description="Disordered" evidence="1">
    <location>
        <begin position="44"/>
        <end position="69"/>
    </location>
</feature>
<feature type="region of interest" description="Disordered" evidence="1">
    <location>
        <begin position="1"/>
        <end position="22"/>
    </location>
</feature>
<protein>
    <recommendedName>
        <fullName evidence="4">EF-hand domain-containing protein</fullName>
    </recommendedName>
</protein>
<evidence type="ECO:0000256" key="1">
    <source>
        <dbReference type="SAM" id="MobiDB-lite"/>
    </source>
</evidence>